<dbReference type="EMBL" id="CBSW010000203">
    <property type="protein sequence ID" value="CDG97760.1"/>
    <property type="molecule type" value="Genomic_DNA"/>
</dbReference>
<reference evidence="1" key="1">
    <citation type="submission" date="2013-07" db="EMBL/GenBank/DDBJ databases">
        <title>Sub-species coevolution in mutualistic symbiosis.</title>
        <authorList>
            <person name="Murfin K."/>
            <person name="Klassen J."/>
            <person name="Lee M."/>
            <person name="Forst S."/>
            <person name="Stock P."/>
            <person name="Goodrich-Blair H."/>
        </authorList>
    </citation>
    <scope>NUCLEOTIDE SEQUENCE [LARGE SCALE GENOMIC DNA]</scope>
    <source>
        <strain evidence="1">Puntauvense</strain>
    </source>
</reference>
<gene>
    <name evidence="1" type="ORF">XBP1_2810030</name>
</gene>
<evidence type="ECO:0000313" key="2">
    <source>
        <dbReference type="Proteomes" id="UP000028511"/>
    </source>
</evidence>
<organism evidence="1 2">
    <name type="scientific">Xenorhabdus bovienii str. puntauvense</name>
    <dbReference type="NCBI Taxonomy" id="1398201"/>
    <lineage>
        <taxon>Bacteria</taxon>
        <taxon>Pseudomonadati</taxon>
        <taxon>Pseudomonadota</taxon>
        <taxon>Gammaproteobacteria</taxon>
        <taxon>Enterobacterales</taxon>
        <taxon>Morganellaceae</taxon>
        <taxon>Xenorhabdus</taxon>
    </lineage>
</organism>
<protein>
    <submittedName>
        <fullName evidence="1">Uncharacterized protein</fullName>
    </submittedName>
</protein>
<comment type="caution">
    <text evidence="1">The sequence shown here is derived from an EMBL/GenBank/DDBJ whole genome shotgun (WGS) entry which is preliminary data.</text>
</comment>
<dbReference type="Proteomes" id="UP000028511">
    <property type="component" value="Unassembled WGS sequence"/>
</dbReference>
<evidence type="ECO:0000313" key="1">
    <source>
        <dbReference type="EMBL" id="CDG97760.1"/>
    </source>
</evidence>
<proteinExistence type="predicted"/>
<sequence>MVMSYMFIKFINYEVAMYYINDLTKKIQYYLLNLIRMCRYS</sequence>
<accession>A0A077NIT0</accession>
<dbReference type="AlphaFoldDB" id="A0A077NIT0"/>
<dbReference type="HOGENOM" id="CLU_3278870_0_0_6"/>
<name>A0A077NIT0_XENBV</name>